<evidence type="ECO:0000313" key="2">
    <source>
        <dbReference type="Proteomes" id="UP000070544"/>
    </source>
</evidence>
<accession>A0A139A9S9</accession>
<gene>
    <name evidence="1" type="ORF">M427DRAFT_383404</name>
</gene>
<sequence length="126" mass="14039">MYDSHQLFTAAVSRYHPKFDSMSAAQFRMLLMDPISTSVTTEWACVQPPSAFVPENPKIGGDYHVLYVVKDISRDMTESTKTRMQSWLKGQMIAGSWATQMLQRGHSGAPDGAEPVSQAELRLLGM</sequence>
<dbReference type="Proteomes" id="UP000070544">
    <property type="component" value="Unassembled WGS sequence"/>
</dbReference>
<dbReference type="EMBL" id="KQ965781">
    <property type="protein sequence ID" value="KXS13163.1"/>
    <property type="molecule type" value="Genomic_DNA"/>
</dbReference>
<keyword evidence="2" id="KW-1185">Reference proteome</keyword>
<dbReference type="OrthoDB" id="10488393at2759"/>
<reference evidence="1 2" key="1">
    <citation type="journal article" date="2015" name="Genome Biol. Evol.">
        <title>Phylogenomic analyses indicate that early fungi evolved digesting cell walls of algal ancestors of land plants.</title>
        <authorList>
            <person name="Chang Y."/>
            <person name="Wang S."/>
            <person name="Sekimoto S."/>
            <person name="Aerts A.L."/>
            <person name="Choi C."/>
            <person name="Clum A."/>
            <person name="LaButti K.M."/>
            <person name="Lindquist E.A."/>
            <person name="Yee Ngan C."/>
            <person name="Ohm R.A."/>
            <person name="Salamov A.A."/>
            <person name="Grigoriev I.V."/>
            <person name="Spatafora J.W."/>
            <person name="Berbee M.L."/>
        </authorList>
    </citation>
    <scope>NUCLEOTIDE SEQUENCE [LARGE SCALE GENOMIC DNA]</scope>
    <source>
        <strain evidence="1 2">JEL478</strain>
    </source>
</reference>
<name>A0A139A9S9_GONPJ</name>
<dbReference type="AlphaFoldDB" id="A0A139A9S9"/>
<organism evidence="1 2">
    <name type="scientific">Gonapodya prolifera (strain JEL478)</name>
    <name type="common">Monoblepharis prolifera</name>
    <dbReference type="NCBI Taxonomy" id="1344416"/>
    <lineage>
        <taxon>Eukaryota</taxon>
        <taxon>Fungi</taxon>
        <taxon>Fungi incertae sedis</taxon>
        <taxon>Chytridiomycota</taxon>
        <taxon>Chytridiomycota incertae sedis</taxon>
        <taxon>Monoblepharidomycetes</taxon>
        <taxon>Monoblepharidales</taxon>
        <taxon>Gonapodyaceae</taxon>
        <taxon>Gonapodya</taxon>
    </lineage>
</organism>
<protein>
    <submittedName>
        <fullName evidence="1">Uncharacterized protein</fullName>
    </submittedName>
</protein>
<proteinExistence type="predicted"/>
<evidence type="ECO:0000313" key="1">
    <source>
        <dbReference type="EMBL" id="KXS13163.1"/>
    </source>
</evidence>